<sequence length="109" mass="12069">QASNHSVGQASNHSVGQASNHSSASSGQLTFTGISLTVWNQFKQIFDHIMTENNYMEEMCLSVAMDIRSLGVNIKKATVQGFYERNIKKKNDLSRVQRGLRAEDPLPDG</sequence>
<proteinExistence type="predicted"/>
<keyword evidence="3" id="KW-1185">Reference proteome</keyword>
<evidence type="ECO:0000313" key="3">
    <source>
        <dbReference type="Proteomes" id="UP000789342"/>
    </source>
</evidence>
<protein>
    <submittedName>
        <fullName evidence="2">10275_t:CDS:1</fullName>
    </submittedName>
</protein>
<accession>A0A9N9I9B1</accession>
<gene>
    <name evidence="2" type="ORF">AMORRO_LOCUS13661</name>
</gene>
<dbReference type="Proteomes" id="UP000789342">
    <property type="component" value="Unassembled WGS sequence"/>
</dbReference>
<dbReference type="AlphaFoldDB" id="A0A9N9I9B1"/>
<evidence type="ECO:0000313" key="2">
    <source>
        <dbReference type="EMBL" id="CAG8725970.1"/>
    </source>
</evidence>
<name>A0A9N9I9B1_9GLOM</name>
<feature type="non-terminal residue" evidence="2">
    <location>
        <position position="1"/>
    </location>
</feature>
<comment type="caution">
    <text evidence="2">The sequence shown here is derived from an EMBL/GenBank/DDBJ whole genome shotgun (WGS) entry which is preliminary data.</text>
</comment>
<organism evidence="2 3">
    <name type="scientific">Acaulospora morrowiae</name>
    <dbReference type="NCBI Taxonomy" id="94023"/>
    <lineage>
        <taxon>Eukaryota</taxon>
        <taxon>Fungi</taxon>
        <taxon>Fungi incertae sedis</taxon>
        <taxon>Mucoromycota</taxon>
        <taxon>Glomeromycotina</taxon>
        <taxon>Glomeromycetes</taxon>
        <taxon>Diversisporales</taxon>
        <taxon>Acaulosporaceae</taxon>
        <taxon>Acaulospora</taxon>
    </lineage>
</organism>
<dbReference type="OrthoDB" id="2425201at2759"/>
<dbReference type="EMBL" id="CAJVPV010024258">
    <property type="protein sequence ID" value="CAG8725970.1"/>
    <property type="molecule type" value="Genomic_DNA"/>
</dbReference>
<evidence type="ECO:0000256" key="1">
    <source>
        <dbReference type="SAM" id="MobiDB-lite"/>
    </source>
</evidence>
<feature type="non-terminal residue" evidence="2">
    <location>
        <position position="109"/>
    </location>
</feature>
<reference evidence="2" key="1">
    <citation type="submission" date="2021-06" db="EMBL/GenBank/DDBJ databases">
        <authorList>
            <person name="Kallberg Y."/>
            <person name="Tangrot J."/>
            <person name="Rosling A."/>
        </authorList>
    </citation>
    <scope>NUCLEOTIDE SEQUENCE</scope>
    <source>
        <strain evidence="2">CL551</strain>
    </source>
</reference>
<feature type="region of interest" description="Disordered" evidence="1">
    <location>
        <begin position="1"/>
        <end position="27"/>
    </location>
</feature>